<gene>
    <name evidence="11" type="ORF">RB653_003604</name>
</gene>
<dbReference type="PANTHER" id="PTHR21049">
    <property type="entry name" value="RIBOPHORIN I"/>
    <property type="match status" value="1"/>
</dbReference>
<dbReference type="EMBL" id="JAVFKY010000001">
    <property type="protein sequence ID" value="KAK5582022.1"/>
    <property type="molecule type" value="Genomic_DNA"/>
</dbReference>
<dbReference type="AlphaFoldDB" id="A0AAN7YZ94"/>
<comment type="function">
    <text evidence="1 10">Subunit of the oligosaccharyl transferase (OST) complex that catalyzes the initial transfer of a defined glycan (Glc(3)Man(9)GlcNAc(2) in eukaryotes) from the lipid carrier dolichol-pyrophosphate to an asparagine residue within an Asn-X-Ser/Thr consensus motif in nascent polypeptide chains, the first step in protein N-glycosylation. N-glycosylation occurs cotranslationally and the complex associates with the Sec61 complex at the channel-forming translocon complex that mediates protein translocation across the endoplasmic reticulum (ER). All subunits are required for a maximal enzyme activity.</text>
</comment>
<proteinExistence type="inferred from homology"/>
<evidence type="ECO:0000313" key="12">
    <source>
        <dbReference type="Proteomes" id="UP001344447"/>
    </source>
</evidence>
<dbReference type="GO" id="GO:0008250">
    <property type="term" value="C:oligosaccharyltransferase complex"/>
    <property type="evidence" value="ECO:0007669"/>
    <property type="project" value="UniProtKB-UniRule"/>
</dbReference>
<evidence type="ECO:0000256" key="2">
    <source>
        <dbReference type="ARBA" id="ARBA00004115"/>
    </source>
</evidence>
<feature type="transmembrane region" description="Helical" evidence="10">
    <location>
        <begin position="430"/>
        <end position="449"/>
    </location>
</feature>
<evidence type="ECO:0000256" key="7">
    <source>
        <dbReference type="ARBA" id="ARBA00022824"/>
    </source>
</evidence>
<dbReference type="PANTHER" id="PTHR21049:SF0">
    <property type="entry name" value="DOLICHYL-DIPHOSPHOOLIGOSACCHARIDE--PROTEIN GLYCOSYLTRANSFERASE SUBUNIT 1"/>
    <property type="match status" value="1"/>
</dbReference>
<evidence type="ECO:0000256" key="6">
    <source>
        <dbReference type="ARBA" id="ARBA00022729"/>
    </source>
</evidence>
<evidence type="ECO:0000256" key="1">
    <source>
        <dbReference type="ARBA" id="ARBA00002791"/>
    </source>
</evidence>
<feature type="signal peptide" evidence="10">
    <location>
        <begin position="1"/>
        <end position="18"/>
    </location>
</feature>
<evidence type="ECO:0000256" key="10">
    <source>
        <dbReference type="RuleBase" id="RU361143"/>
    </source>
</evidence>
<keyword evidence="8 10" id="KW-1133">Transmembrane helix</keyword>
<evidence type="ECO:0000256" key="3">
    <source>
        <dbReference type="ARBA" id="ARBA00004922"/>
    </source>
</evidence>
<accession>A0AAN7YZ94</accession>
<keyword evidence="9 10" id="KW-0472">Membrane</keyword>
<evidence type="ECO:0000256" key="8">
    <source>
        <dbReference type="ARBA" id="ARBA00022989"/>
    </source>
</evidence>
<comment type="similarity">
    <text evidence="4 10">Belongs to the OST1 family.</text>
</comment>
<sequence>MKVLNNLLLFVFLIFVVGNVVNSTSQTWINQDVQRSIDATTHLSKEIISIKAKSLIDKNDVYQISFISKYHVSLQASDSQNNELKVYLSPNSINIKEGFKTYNIELKNKVKRDEIVQLKVKVTSMIEQMKPYPSEIKQGQNQLVLYLNNHYFTSPYKTETQKTSVKLASSKVESHSEEQPTSLKGSTITYGPYSAIEPFSVSPMRIHYENPSPFLVFTDLLKEYEVSHWGNLAVETHYQLENKAAHLVGAFSRLDYQRNPGANPNQIAEVNEAVPLSAADFYYRDSIGNISTSSYQYLANRINFKIQPRFPLMGGWKNTFYTGYNLPIEKFLSVDTVTGQYHLNVTFGVGIDNVYVENHTLKVVLPEGATDIKVNAPFAFTQSQETRKTYLDTVGRPVVVINVKDTASENYRYIQVTYNLSSLSIFHEPLLVIGAVFTLCIFIILYSRFDLSISKSKQI</sequence>
<evidence type="ECO:0000256" key="5">
    <source>
        <dbReference type="ARBA" id="ARBA00022692"/>
    </source>
</evidence>
<reference evidence="11 12" key="1">
    <citation type="submission" date="2023-11" db="EMBL/GenBank/DDBJ databases">
        <title>Dfirmibasis_genome.</title>
        <authorList>
            <person name="Edelbroek B."/>
            <person name="Kjellin J."/>
            <person name="Jerlstrom-Hultqvist J."/>
            <person name="Soderbom F."/>
        </authorList>
    </citation>
    <scope>NUCLEOTIDE SEQUENCE [LARGE SCALE GENOMIC DNA]</scope>
    <source>
        <strain evidence="11 12">TNS-C-14</strain>
    </source>
</reference>
<evidence type="ECO:0000313" key="11">
    <source>
        <dbReference type="EMBL" id="KAK5582022.1"/>
    </source>
</evidence>
<comment type="pathway">
    <text evidence="3 10">Protein modification; protein glycosylation.</text>
</comment>
<keyword evidence="7 10" id="KW-0256">Endoplasmic reticulum</keyword>
<keyword evidence="5 10" id="KW-0812">Transmembrane</keyword>
<keyword evidence="6 10" id="KW-0732">Signal</keyword>
<dbReference type="InterPro" id="IPR007676">
    <property type="entry name" value="Ribophorin_I"/>
</dbReference>
<keyword evidence="12" id="KW-1185">Reference proteome</keyword>
<dbReference type="Proteomes" id="UP001344447">
    <property type="component" value="Unassembled WGS sequence"/>
</dbReference>
<feature type="chain" id="PRO_5042673520" description="Dolichyl-diphosphooligosaccharide--protein glycosyltransferase subunit 1" evidence="10">
    <location>
        <begin position="19"/>
        <end position="459"/>
    </location>
</feature>
<protein>
    <recommendedName>
        <fullName evidence="10">Dolichyl-diphosphooligosaccharide--protein glycosyltransferase subunit 1</fullName>
    </recommendedName>
</protein>
<dbReference type="GO" id="GO:0018279">
    <property type="term" value="P:protein N-linked glycosylation via asparagine"/>
    <property type="evidence" value="ECO:0007669"/>
    <property type="project" value="TreeGrafter"/>
</dbReference>
<dbReference type="Pfam" id="PF04597">
    <property type="entry name" value="Ribophorin_I"/>
    <property type="match status" value="1"/>
</dbReference>
<comment type="subcellular location">
    <subcellularLocation>
        <location evidence="2 10">Endoplasmic reticulum membrane</location>
        <topology evidence="2 10">Single-pass type I membrane protein</topology>
    </subcellularLocation>
</comment>
<comment type="subunit">
    <text evidence="10">Component of the oligosaccharyltransferase (OST) complex.</text>
</comment>
<evidence type="ECO:0000256" key="4">
    <source>
        <dbReference type="ARBA" id="ARBA00008905"/>
    </source>
</evidence>
<comment type="caution">
    <text evidence="11">The sequence shown here is derived from an EMBL/GenBank/DDBJ whole genome shotgun (WGS) entry which is preliminary data.</text>
</comment>
<evidence type="ECO:0000256" key="9">
    <source>
        <dbReference type="ARBA" id="ARBA00023136"/>
    </source>
</evidence>
<organism evidence="11 12">
    <name type="scientific">Dictyostelium firmibasis</name>
    <dbReference type="NCBI Taxonomy" id="79012"/>
    <lineage>
        <taxon>Eukaryota</taxon>
        <taxon>Amoebozoa</taxon>
        <taxon>Evosea</taxon>
        <taxon>Eumycetozoa</taxon>
        <taxon>Dictyostelia</taxon>
        <taxon>Dictyosteliales</taxon>
        <taxon>Dictyosteliaceae</taxon>
        <taxon>Dictyostelium</taxon>
    </lineage>
</organism>
<name>A0AAN7YZ94_9MYCE</name>